<feature type="transmembrane region" description="Helical" evidence="1">
    <location>
        <begin position="30"/>
        <end position="52"/>
    </location>
</feature>
<accession>I6WIK8</accession>
<keyword evidence="3" id="KW-1185">Reference proteome</keyword>
<gene>
    <name evidence="2" type="primary">52</name>
    <name evidence="2" type="ORF">MACNCHEESE_52</name>
</gene>
<evidence type="ECO:0000313" key="3">
    <source>
        <dbReference type="Proteomes" id="UP000009002"/>
    </source>
</evidence>
<dbReference type="EMBL" id="JX042579">
    <property type="protein sequence ID" value="AFN37743.1"/>
    <property type="molecule type" value="Genomic_DNA"/>
</dbReference>
<evidence type="ECO:0000256" key="1">
    <source>
        <dbReference type="SAM" id="Phobius"/>
    </source>
</evidence>
<keyword evidence="1" id="KW-1133">Transmembrane helix</keyword>
<protein>
    <submittedName>
        <fullName evidence="2">Uncharacterized protein</fullName>
    </submittedName>
</protein>
<keyword evidence="1" id="KW-0812">Transmembrane</keyword>
<reference evidence="3" key="1">
    <citation type="submission" date="2012-05" db="EMBL/GenBank/DDBJ databases">
        <authorList>
            <person name="Everding T.M."/>
            <person name="Alkanani M.S."/>
            <person name="Bell A.C."/>
            <person name="Bohner A."/>
            <person name="Burghgraef A.L."/>
            <person name="DeVries J.T."/>
            <person name="Hooker S.J."/>
            <person name="Jansma C.A."/>
            <person name="Lang J.M."/>
            <person name="Lin J.Y."/>
            <person name="Newhof J.T."/>
            <person name="Noyes I.C.B."/>
            <person name="Schultz L.N."/>
            <person name="Stewart S.L."/>
            <person name="VandeHaar P.S."/>
            <person name="Vasquez J.A."/>
            <person name="Veldkamp K.L."/>
            <person name="Venema K.M."/>
            <person name="Westra V.A."/>
            <person name="Wrobel K.E."/>
            <person name="Harris A.D."/>
            <person name="Wertz J.T."/>
            <person name="DeJong R.J."/>
            <person name="Buck G.A."/>
            <person name="Campbell R."/>
            <person name="Carvalho M.R."/>
            <person name="Johnson A."/>
            <person name="Kettlewell J.M."/>
            <person name="Lee V."/>
            <person name="Loviza R."/>
            <person name="Renner D."/>
            <person name="Serrano M.G."/>
            <person name="Voegtly L.J."/>
            <person name="Walstead R."/>
            <person name="Wang Y.P."/>
            <person name="Bradley K.W."/>
            <person name="Khaja R."/>
            <person name="Lewis M.F."/>
            <person name="Barker L.P."/>
            <person name="Asai D.J."/>
            <person name="Bowman C.A."/>
            <person name="Russell D.A."/>
            <person name="Pope W.H."/>
            <person name="Jacobs-Sera D."/>
            <person name="Hendrix R.W."/>
            <person name="Hatfull G.F."/>
        </authorList>
    </citation>
    <scope>NUCLEOTIDE SEQUENCE [LARGE SCALE GENOMIC DNA]</scope>
</reference>
<dbReference type="KEGG" id="vg:40235365"/>
<sequence length="57" mass="5847">MSPAPYCLPCNAHHVPGSTSRCEAERLGALLGWALLTLAMVIVGLALGALSVGTWGL</sequence>
<proteinExistence type="predicted"/>
<dbReference type="RefSeq" id="YP_009638610.1">
    <property type="nucleotide sequence ID" value="NC_042338.1"/>
</dbReference>
<keyword evidence="1" id="KW-0472">Membrane</keyword>
<organism evidence="2 3">
    <name type="scientific">Mycobacterium phage MacnCheese</name>
    <dbReference type="NCBI Taxonomy" id="2927982"/>
    <lineage>
        <taxon>Viruses</taxon>
        <taxon>Duplodnaviria</taxon>
        <taxon>Heunggongvirae</taxon>
        <taxon>Uroviricota</taxon>
        <taxon>Caudoviricetes</taxon>
        <taxon>Weiservirinae</taxon>
        <taxon>Keshuvirus</taxon>
        <taxon>Keshuvirus macncheese</taxon>
    </lineage>
</organism>
<dbReference type="GeneID" id="40235365"/>
<name>I6WIK8_9CAUD</name>
<dbReference type="Proteomes" id="UP000009002">
    <property type="component" value="Segment"/>
</dbReference>
<evidence type="ECO:0000313" key="2">
    <source>
        <dbReference type="EMBL" id="AFN37743.1"/>
    </source>
</evidence>